<dbReference type="EMBL" id="BDIP01001249">
    <property type="protein sequence ID" value="GIQ83961.1"/>
    <property type="molecule type" value="Genomic_DNA"/>
</dbReference>
<comment type="caution">
    <text evidence="2">The sequence shown here is derived from an EMBL/GenBank/DDBJ whole genome shotgun (WGS) entry which is preliminary data.</text>
</comment>
<gene>
    <name evidence="2" type="ORF">KIPB_005368</name>
</gene>
<accession>A0A9K3CWK0</accession>
<sequence length="739" mass="83877">TSCCSEEEAGVNEHIPPAHRAEYTRRETLYKKRTAALVSCLKDLQEQRDEQERRYQMSKDKLEGSREIATQSGRCLAVAVISLADRTAELARVDQAMMDIESQYSPSHVGSHAYALAKIVRDRCEGILAASKDHLAKASDHAEEVILLEDRGFSQLTKYRQYIFAVDTFMSDAEMELKRIREDVFADLAREYMSQAGQKRQLEWRPDCPQPPKKRRPPTENPQDEGDLLGRSSGSFLDGYMAAMRAGEVVAIRPHFGGFVFWVKEHNSMSQVSAAVERRWREVLVGRELLSIRLSAGRDCRVTYQFLWDAIEAYEYVSSPRRAQMEYDITERPDYMKGLFSAKINVMDATPFLYDGTMTMDTGDVGKWMASVAQPRESGVGHLPLFQHSQGMRGGSMSTVERKVPTDILDLLCYAAGVAVGETLDDYCHLVYSSEEETGIIDFLSQWLGGPALHVIDGAFGCAPLPRLLIRRSEESQCISKDTLDQWKTFGIPILVLKRAPSQTEKRPSERRGNGIIGVALEELQRYRLERGDEGLATSLLWNHRDRQHMHHRHVGVDYTTSRLRHQACDPREEIHDGLLTQMAAGKREEDSALAERNVMDRDAADVMLVMPESVTDVTCQRDKPQRQRESAEISSNDLRSMIDDLGVQLEERQKRWMSDAAERERLQASVTQLQHDLTEERDASTELSRVVASVTEERDTLAEEVQDLRVQAEGYQRHEGSSIYSESHLGERGRETPR</sequence>
<evidence type="ECO:0000256" key="1">
    <source>
        <dbReference type="SAM" id="MobiDB-lite"/>
    </source>
</evidence>
<feature type="compositionally biased region" description="Basic and acidic residues" evidence="1">
    <location>
        <begin position="729"/>
        <end position="739"/>
    </location>
</feature>
<name>A0A9K3CWK0_9EUKA</name>
<evidence type="ECO:0000313" key="3">
    <source>
        <dbReference type="Proteomes" id="UP000265618"/>
    </source>
</evidence>
<keyword evidence="3" id="KW-1185">Reference proteome</keyword>
<feature type="region of interest" description="Disordered" evidence="1">
    <location>
        <begin position="197"/>
        <end position="230"/>
    </location>
</feature>
<organism evidence="2 3">
    <name type="scientific">Kipferlia bialata</name>
    <dbReference type="NCBI Taxonomy" id="797122"/>
    <lineage>
        <taxon>Eukaryota</taxon>
        <taxon>Metamonada</taxon>
        <taxon>Carpediemonas-like organisms</taxon>
        <taxon>Kipferlia</taxon>
    </lineage>
</organism>
<protein>
    <submittedName>
        <fullName evidence="2">Uncharacterized protein</fullName>
    </submittedName>
</protein>
<feature type="non-terminal residue" evidence="2">
    <location>
        <position position="1"/>
    </location>
</feature>
<evidence type="ECO:0000313" key="2">
    <source>
        <dbReference type="EMBL" id="GIQ83961.1"/>
    </source>
</evidence>
<proteinExistence type="predicted"/>
<feature type="region of interest" description="Disordered" evidence="1">
    <location>
        <begin position="713"/>
        <end position="739"/>
    </location>
</feature>
<dbReference type="AlphaFoldDB" id="A0A9K3CWK0"/>
<dbReference type="Proteomes" id="UP000265618">
    <property type="component" value="Unassembled WGS sequence"/>
</dbReference>
<reference evidence="2 3" key="1">
    <citation type="journal article" date="2018" name="PLoS ONE">
        <title>The draft genome of Kipferlia bialata reveals reductive genome evolution in fornicate parasites.</title>
        <authorList>
            <person name="Tanifuji G."/>
            <person name="Takabayashi S."/>
            <person name="Kume K."/>
            <person name="Takagi M."/>
            <person name="Nakayama T."/>
            <person name="Kamikawa R."/>
            <person name="Inagaki Y."/>
            <person name="Hashimoto T."/>
        </authorList>
    </citation>
    <scope>NUCLEOTIDE SEQUENCE [LARGE SCALE GENOMIC DNA]</scope>
    <source>
        <strain evidence="2">NY0173</strain>
    </source>
</reference>